<dbReference type="Gene3D" id="1.10.1280.10">
    <property type="entry name" value="Di-copper center containing domain from catechol oxidase"/>
    <property type="match status" value="1"/>
</dbReference>
<dbReference type="AlphaFoldDB" id="A0A9P8XXZ3"/>
<dbReference type="InterPro" id="IPR008922">
    <property type="entry name" value="Di-copper_centre_dom_sf"/>
</dbReference>
<comment type="caution">
    <text evidence="4">The sequence shown here is derived from an EMBL/GenBank/DDBJ whole genome shotgun (WGS) entry which is preliminary data.</text>
</comment>
<feature type="region of interest" description="Disordered" evidence="2">
    <location>
        <begin position="1"/>
        <end position="77"/>
    </location>
</feature>
<dbReference type="EMBL" id="JAGTJQ010000008">
    <property type="protein sequence ID" value="KAH7025695.1"/>
    <property type="molecule type" value="Genomic_DNA"/>
</dbReference>
<dbReference type="PANTHER" id="PTHR11474">
    <property type="entry name" value="TYROSINASE FAMILY MEMBER"/>
    <property type="match status" value="1"/>
</dbReference>
<evidence type="ECO:0000313" key="4">
    <source>
        <dbReference type="EMBL" id="KAH7025695.1"/>
    </source>
</evidence>
<evidence type="ECO:0000313" key="5">
    <source>
        <dbReference type="Proteomes" id="UP000756346"/>
    </source>
</evidence>
<accession>A0A9P8XXZ3</accession>
<keyword evidence="5" id="KW-1185">Reference proteome</keyword>
<dbReference type="InterPro" id="IPR002227">
    <property type="entry name" value="Tyrosinase_Cu-bd"/>
</dbReference>
<feature type="compositionally biased region" description="Low complexity" evidence="2">
    <location>
        <begin position="27"/>
        <end position="39"/>
    </location>
</feature>
<dbReference type="GO" id="GO:0016491">
    <property type="term" value="F:oxidoreductase activity"/>
    <property type="evidence" value="ECO:0007669"/>
    <property type="project" value="InterPro"/>
</dbReference>
<feature type="domain" description="Tyrosinase copper-binding" evidence="3">
    <location>
        <begin position="141"/>
        <end position="158"/>
    </location>
</feature>
<proteinExistence type="predicted"/>
<feature type="compositionally biased region" description="Acidic residues" evidence="2">
    <location>
        <begin position="54"/>
        <end position="66"/>
    </location>
</feature>
<dbReference type="SUPFAM" id="SSF48056">
    <property type="entry name" value="Di-copper centre-containing domain"/>
    <property type="match status" value="1"/>
</dbReference>
<name>A0A9P8XXZ3_9PEZI</name>
<dbReference type="GO" id="GO:0046872">
    <property type="term" value="F:metal ion binding"/>
    <property type="evidence" value="ECO:0007669"/>
    <property type="project" value="UniProtKB-KW"/>
</dbReference>
<organism evidence="4 5">
    <name type="scientific">Microdochium trichocladiopsis</name>
    <dbReference type="NCBI Taxonomy" id="1682393"/>
    <lineage>
        <taxon>Eukaryota</taxon>
        <taxon>Fungi</taxon>
        <taxon>Dikarya</taxon>
        <taxon>Ascomycota</taxon>
        <taxon>Pezizomycotina</taxon>
        <taxon>Sordariomycetes</taxon>
        <taxon>Xylariomycetidae</taxon>
        <taxon>Xylariales</taxon>
        <taxon>Microdochiaceae</taxon>
        <taxon>Microdochium</taxon>
    </lineage>
</organism>
<dbReference type="PRINTS" id="PR00092">
    <property type="entry name" value="TYROSINASE"/>
</dbReference>
<protein>
    <recommendedName>
        <fullName evidence="3">Tyrosinase copper-binding domain-containing protein</fullName>
    </recommendedName>
</protein>
<sequence length="378" mass="41992">MSFEEALQLAAQDKQTAQHITAHTPEGSIASGSSISILSTPPNATESEPHSSDDLDEQDEENTDQNDDGRQGGITDGISCLNPRIRVEWRNLADEDKRSYVRAVRCLMDKPAKSNQIPPSAGNSVYVQLAWVHVVMAPVAHGTDLFLPWHRYYMLVFEQLLRDECGYRGPLPWWDETRDMGNFAGSGLFTDEYFGELPEIKDGGVEPCITTGVFANTTIDIGSRTQSNTSNSSSTASECVTRGEHRELTGQVHWGWVELCEGMTQYTNMRECVEQGLHAYGHNGLGRVMSQPATSVRDAVFFVHHSMVDWQWKRWHDGDREGRTTLATTTAMSMDGGAAAARGGSETVLSSRGLYPDLTVADVLDTENYRICYRHDYS</sequence>
<gene>
    <name evidence="4" type="ORF">B0I36DRAFT_248641</name>
</gene>
<dbReference type="PROSITE" id="PS00497">
    <property type="entry name" value="TYROSINASE_1"/>
    <property type="match status" value="1"/>
</dbReference>
<dbReference type="InterPro" id="IPR050316">
    <property type="entry name" value="Tyrosinase/Hemocyanin"/>
</dbReference>
<dbReference type="Proteomes" id="UP000756346">
    <property type="component" value="Unassembled WGS sequence"/>
</dbReference>
<keyword evidence="1" id="KW-0479">Metal-binding</keyword>
<evidence type="ECO:0000256" key="1">
    <source>
        <dbReference type="ARBA" id="ARBA00022723"/>
    </source>
</evidence>
<reference evidence="4" key="1">
    <citation type="journal article" date="2021" name="Nat. Commun.">
        <title>Genetic determinants of endophytism in the Arabidopsis root mycobiome.</title>
        <authorList>
            <person name="Mesny F."/>
            <person name="Miyauchi S."/>
            <person name="Thiergart T."/>
            <person name="Pickel B."/>
            <person name="Atanasova L."/>
            <person name="Karlsson M."/>
            <person name="Huettel B."/>
            <person name="Barry K.W."/>
            <person name="Haridas S."/>
            <person name="Chen C."/>
            <person name="Bauer D."/>
            <person name="Andreopoulos W."/>
            <person name="Pangilinan J."/>
            <person name="LaButti K."/>
            <person name="Riley R."/>
            <person name="Lipzen A."/>
            <person name="Clum A."/>
            <person name="Drula E."/>
            <person name="Henrissat B."/>
            <person name="Kohler A."/>
            <person name="Grigoriev I.V."/>
            <person name="Martin F.M."/>
            <person name="Hacquard S."/>
        </authorList>
    </citation>
    <scope>NUCLEOTIDE SEQUENCE</scope>
    <source>
        <strain evidence="4">MPI-CAGE-CH-0230</strain>
    </source>
</reference>
<dbReference type="PANTHER" id="PTHR11474:SF116">
    <property type="entry name" value="TYROSINASE"/>
    <property type="match status" value="1"/>
</dbReference>
<dbReference type="Pfam" id="PF00264">
    <property type="entry name" value="Tyrosinase"/>
    <property type="match status" value="1"/>
</dbReference>
<evidence type="ECO:0000256" key="2">
    <source>
        <dbReference type="SAM" id="MobiDB-lite"/>
    </source>
</evidence>
<dbReference type="GeneID" id="70179950"/>
<dbReference type="RefSeq" id="XP_046008912.1">
    <property type="nucleotide sequence ID" value="XM_046150404.1"/>
</dbReference>
<dbReference type="OrthoDB" id="6132182at2759"/>
<evidence type="ECO:0000259" key="3">
    <source>
        <dbReference type="PROSITE" id="PS00497"/>
    </source>
</evidence>